<keyword evidence="2" id="KW-0472">Membrane</keyword>
<keyword evidence="4" id="KW-1185">Reference proteome</keyword>
<sequence length="104" mass="10945">MEQPAATRTEQMSRRSERHHAPHQPDGAPVFSLIIFGLVLTASLTIDGFSDASPDPGIALVAAGFMLCLGVANLLDPAARRLVAGVRIGGYVMALLGFVLQFVG</sequence>
<name>A0A841AHH7_9MICO</name>
<keyword evidence="2" id="KW-0812">Transmembrane</keyword>
<organism evidence="3 4">
    <name type="scientific">Brachybacterium aquaticum</name>
    <dbReference type="NCBI Taxonomy" id="1432564"/>
    <lineage>
        <taxon>Bacteria</taxon>
        <taxon>Bacillati</taxon>
        <taxon>Actinomycetota</taxon>
        <taxon>Actinomycetes</taxon>
        <taxon>Micrococcales</taxon>
        <taxon>Dermabacteraceae</taxon>
        <taxon>Brachybacterium</taxon>
    </lineage>
</organism>
<dbReference type="RefSeq" id="WP_184325819.1">
    <property type="nucleotide sequence ID" value="NZ_JACHLZ010000001.1"/>
</dbReference>
<feature type="transmembrane region" description="Helical" evidence="2">
    <location>
        <begin position="58"/>
        <end position="75"/>
    </location>
</feature>
<feature type="region of interest" description="Disordered" evidence="1">
    <location>
        <begin position="1"/>
        <end position="28"/>
    </location>
</feature>
<dbReference type="AlphaFoldDB" id="A0A841AHH7"/>
<keyword evidence="2" id="KW-1133">Transmembrane helix</keyword>
<evidence type="ECO:0000313" key="4">
    <source>
        <dbReference type="Proteomes" id="UP000588158"/>
    </source>
</evidence>
<proteinExistence type="predicted"/>
<gene>
    <name evidence="3" type="ORF">HNR70_002311</name>
</gene>
<evidence type="ECO:0000256" key="2">
    <source>
        <dbReference type="SAM" id="Phobius"/>
    </source>
</evidence>
<feature type="transmembrane region" description="Helical" evidence="2">
    <location>
        <begin position="28"/>
        <end position="46"/>
    </location>
</feature>
<dbReference type="EMBL" id="JACHLZ010000001">
    <property type="protein sequence ID" value="MBB5832498.1"/>
    <property type="molecule type" value="Genomic_DNA"/>
</dbReference>
<protein>
    <submittedName>
        <fullName evidence="3">Uncharacterized protein</fullName>
    </submittedName>
</protein>
<reference evidence="3 4" key="1">
    <citation type="submission" date="2020-08" db="EMBL/GenBank/DDBJ databases">
        <title>Sequencing the genomes of 1000 actinobacteria strains.</title>
        <authorList>
            <person name="Klenk H.-P."/>
        </authorList>
    </citation>
    <scope>NUCLEOTIDE SEQUENCE [LARGE SCALE GENOMIC DNA]</scope>
    <source>
        <strain evidence="3 4">DSM 28796</strain>
    </source>
</reference>
<comment type="caution">
    <text evidence="3">The sequence shown here is derived from an EMBL/GenBank/DDBJ whole genome shotgun (WGS) entry which is preliminary data.</text>
</comment>
<dbReference type="Proteomes" id="UP000588158">
    <property type="component" value="Unassembled WGS sequence"/>
</dbReference>
<evidence type="ECO:0000256" key="1">
    <source>
        <dbReference type="SAM" id="MobiDB-lite"/>
    </source>
</evidence>
<feature type="compositionally biased region" description="Polar residues" evidence="1">
    <location>
        <begin position="1"/>
        <end position="10"/>
    </location>
</feature>
<feature type="transmembrane region" description="Helical" evidence="2">
    <location>
        <begin position="82"/>
        <end position="103"/>
    </location>
</feature>
<evidence type="ECO:0000313" key="3">
    <source>
        <dbReference type="EMBL" id="MBB5832498.1"/>
    </source>
</evidence>
<accession>A0A841AHH7</accession>